<accession>A0A0E9RV03</accession>
<organism evidence="1">
    <name type="scientific">Anguilla anguilla</name>
    <name type="common">European freshwater eel</name>
    <name type="synonym">Muraena anguilla</name>
    <dbReference type="NCBI Taxonomy" id="7936"/>
    <lineage>
        <taxon>Eukaryota</taxon>
        <taxon>Metazoa</taxon>
        <taxon>Chordata</taxon>
        <taxon>Craniata</taxon>
        <taxon>Vertebrata</taxon>
        <taxon>Euteleostomi</taxon>
        <taxon>Actinopterygii</taxon>
        <taxon>Neopterygii</taxon>
        <taxon>Teleostei</taxon>
        <taxon>Anguilliformes</taxon>
        <taxon>Anguillidae</taxon>
        <taxon>Anguilla</taxon>
    </lineage>
</organism>
<dbReference type="EMBL" id="GBXM01076474">
    <property type="protein sequence ID" value="JAH32103.1"/>
    <property type="molecule type" value="Transcribed_RNA"/>
</dbReference>
<evidence type="ECO:0000313" key="1">
    <source>
        <dbReference type="EMBL" id="JAH32103.1"/>
    </source>
</evidence>
<sequence length="41" mass="4672">MDGVQNVSYIYFSRSSLIKDFRAAVSFSLRLISCSINCSRH</sequence>
<name>A0A0E9RV03_ANGAN</name>
<protein>
    <submittedName>
        <fullName evidence="1">Uncharacterized protein</fullName>
    </submittedName>
</protein>
<dbReference type="AlphaFoldDB" id="A0A0E9RV03"/>
<reference evidence="1" key="2">
    <citation type="journal article" date="2015" name="Fish Shellfish Immunol.">
        <title>Early steps in the European eel (Anguilla anguilla)-Vibrio vulnificus interaction in the gills: Role of the RtxA13 toxin.</title>
        <authorList>
            <person name="Callol A."/>
            <person name="Pajuelo D."/>
            <person name="Ebbesson L."/>
            <person name="Teles M."/>
            <person name="MacKenzie S."/>
            <person name="Amaro C."/>
        </authorList>
    </citation>
    <scope>NUCLEOTIDE SEQUENCE</scope>
</reference>
<reference evidence="1" key="1">
    <citation type="submission" date="2014-11" db="EMBL/GenBank/DDBJ databases">
        <authorList>
            <person name="Amaro Gonzalez C."/>
        </authorList>
    </citation>
    <scope>NUCLEOTIDE SEQUENCE</scope>
</reference>
<proteinExistence type="predicted"/>